<feature type="domain" description="Aminoglycoside phosphotransferase" evidence="1">
    <location>
        <begin position="69"/>
        <end position="261"/>
    </location>
</feature>
<dbReference type="InterPro" id="IPR011009">
    <property type="entry name" value="Kinase-like_dom_sf"/>
</dbReference>
<protein>
    <recommendedName>
        <fullName evidence="1">Aminoglycoside phosphotransferase domain-containing protein</fullName>
    </recommendedName>
</protein>
<proteinExistence type="predicted"/>
<evidence type="ECO:0000259" key="1">
    <source>
        <dbReference type="Pfam" id="PF01636"/>
    </source>
</evidence>
<dbReference type="PANTHER" id="PTHR21310">
    <property type="entry name" value="AMINOGLYCOSIDE PHOSPHOTRANSFERASE-RELATED-RELATED"/>
    <property type="match status" value="1"/>
</dbReference>
<evidence type="ECO:0000313" key="3">
    <source>
        <dbReference type="Proteomes" id="UP000813461"/>
    </source>
</evidence>
<organism evidence="2 3">
    <name type="scientific">Paraphoma chrysanthemicola</name>
    <dbReference type="NCBI Taxonomy" id="798071"/>
    <lineage>
        <taxon>Eukaryota</taxon>
        <taxon>Fungi</taxon>
        <taxon>Dikarya</taxon>
        <taxon>Ascomycota</taxon>
        <taxon>Pezizomycotina</taxon>
        <taxon>Dothideomycetes</taxon>
        <taxon>Pleosporomycetidae</taxon>
        <taxon>Pleosporales</taxon>
        <taxon>Pleosporineae</taxon>
        <taxon>Phaeosphaeriaceae</taxon>
        <taxon>Paraphoma</taxon>
    </lineage>
</organism>
<dbReference type="EMBL" id="JAGMVJ010000015">
    <property type="protein sequence ID" value="KAH7080933.1"/>
    <property type="molecule type" value="Genomic_DNA"/>
</dbReference>
<keyword evidence="3" id="KW-1185">Reference proteome</keyword>
<dbReference type="PANTHER" id="PTHR21310:SF59">
    <property type="entry name" value="AMINOGLYCOSIDE PHOSPHOTRANSFERASE DOMAIN-CONTAINING PROTEIN"/>
    <property type="match status" value="1"/>
</dbReference>
<sequence length="375" mass="42244">MMLEQDKSTCIQAVRHAYPGCLVQEFKEQGQCSYTLLVSTQEQSSQTREADHNGVSDNDQLCQIRSHETRIVQIRPAQYALDVNIAQAAKKLYPTLAPAVRILDLSLPGNMHAYEMEKLPGLALSRVLAQMDMLDTELQAKQQTLIKSFAAFIAQGYHSRAEIPSRCRDTRADSPMDNESRSLSLCTGEVGSSIVSRLEKLAMELPDEWLRRKAKNILAFMTRLHDYPVVLNHGDLISSNILVDEYTWEITGVVDWAEAEYLPFGTCLYGLELLLGYITAKVPPGMTQDDSKDGVDGGDFTYYEHANSLRKIFLAQLLDAIPQLVGRQEEVHVMRNMGVLLWYGFAWDGGAIDRVVNERDDPEEVAYLRAFMSEE</sequence>
<dbReference type="Gene3D" id="3.90.1200.10">
    <property type="match status" value="1"/>
</dbReference>
<dbReference type="Pfam" id="PF01636">
    <property type="entry name" value="APH"/>
    <property type="match status" value="1"/>
</dbReference>
<name>A0A8K0R064_9PLEO</name>
<comment type="caution">
    <text evidence="2">The sequence shown here is derived from an EMBL/GenBank/DDBJ whole genome shotgun (WGS) entry which is preliminary data.</text>
</comment>
<reference evidence="2" key="1">
    <citation type="journal article" date="2021" name="Nat. Commun.">
        <title>Genetic determinants of endophytism in the Arabidopsis root mycobiome.</title>
        <authorList>
            <person name="Mesny F."/>
            <person name="Miyauchi S."/>
            <person name="Thiergart T."/>
            <person name="Pickel B."/>
            <person name="Atanasova L."/>
            <person name="Karlsson M."/>
            <person name="Huettel B."/>
            <person name="Barry K.W."/>
            <person name="Haridas S."/>
            <person name="Chen C."/>
            <person name="Bauer D."/>
            <person name="Andreopoulos W."/>
            <person name="Pangilinan J."/>
            <person name="LaButti K."/>
            <person name="Riley R."/>
            <person name="Lipzen A."/>
            <person name="Clum A."/>
            <person name="Drula E."/>
            <person name="Henrissat B."/>
            <person name="Kohler A."/>
            <person name="Grigoriev I.V."/>
            <person name="Martin F.M."/>
            <person name="Hacquard S."/>
        </authorList>
    </citation>
    <scope>NUCLEOTIDE SEQUENCE</scope>
    <source>
        <strain evidence="2">MPI-SDFR-AT-0120</strain>
    </source>
</reference>
<evidence type="ECO:0000313" key="2">
    <source>
        <dbReference type="EMBL" id="KAH7080933.1"/>
    </source>
</evidence>
<dbReference type="InterPro" id="IPR051678">
    <property type="entry name" value="AGP_Transferase"/>
</dbReference>
<gene>
    <name evidence="2" type="ORF">FB567DRAFT_116447</name>
</gene>
<dbReference type="SUPFAM" id="SSF56112">
    <property type="entry name" value="Protein kinase-like (PK-like)"/>
    <property type="match status" value="1"/>
</dbReference>
<dbReference type="OrthoDB" id="5598852at2759"/>
<accession>A0A8K0R064</accession>
<dbReference type="InterPro" id="IPR002575">
    <property type="entry name" value="Aminoglycoside_PTrfase"/>
</dbReference>
<dbReference type="AlphaFoldDB" id="A0A8K0R064"/>
<dbReference type="Proteomes" id="UP000813461">
    <property type="component" value="Unassembled WGS sequence"/>
</dbReference>